<feature type="compositionally biased region" description="Polar residues" evidence="1">
    <location>
        <begin position="682"/>
        <end position="691"/>
    </location>
</feature>
<sequence>MSVYIVSKTLSLYIPYPLEHFVVFFAESIISMPSPSLTPCHLSIIDTFPWMDEFIKLCHEDMIKANIRSLEKLMNFYHINVIESVKECYSEPNRVTKLKRSMSEVLIFFYLSYSELKLPLNSSTFQAQMSDLMALYLDMEIVASRSGTESLQNIASKITSCLFIYFGCSHAHILDTILKSKMINRDSWELSDLIFRRVLRDSPGSSVDMITYMRHLLAFKLWKGIMDSVEERKKIQLMAEHQLIPPSDLKEKLSWSSVFRDIFPIISESETNITRFVLDSKFTIRDKIEMFLKAVADPKLPCAPDRDSESLASTNHSYIPDGKDDEHNWLMDDWSKINAESDTEDSLLSNKINDGFDNENLSNPTVRSISKNELEKKWMPVEMAFEGIGKDETSFKTVEIENIFKKDQIYQDNSFWEGGIMDVATEVELPSSPLNVTDIPCTKLEPYSSQLKENVVNPCDISNTHPHENYNDFDLKSEFIVENTPGQAMIFNLQNNPQFYLNKEQIFDASSNVEDHCSTHGFGLINSEQIITDSKSIETPRAKSIVNKKYFPVTINIPFEKHISGTLCEEQNEEVSSEEHNEELSSEEHNEELSSEEHNEELSSEEHNEESSSEEINQDLCIEEDNEDLSLEEFTEELSLEEFNKEEVDLREFNEDCINQRSSEEFDGKRHFEEHVTEKTIESSNVEIPSEQSEETPPEKRGIVHDFTLKNDNKIYKFHVKLSSYWEKLNRRTWISLLFPLFSEQDIKTPRCNCFICTQNYNTIMKNWKSAVTNLSRLPRDVYDTEIFSGNFENSILKDMKELLETDGLKLLVWEPEMDEVYTKIEELIKEENMHSNLPLKKRKAFSFKTYIKDEEKEVSYPNIPMISIAEVELAKEKYIFSTMNMNLPSTCNAIPPPLNYMPDYLSHPDYPYPTDIECDDVMLQSNMTNISTDLNPVLDAFTTTFIPEPQEQNRPKFKTPAQLKEFQHLSAAEALINFSLTSRSYSNENQEPGRENESEKRKLEQKTKSYRKRKRII</sequence>
<organism evidence="2 3">
    <name type="scientific">Nezara viridula</name>
    <name type="common">Southern green stink bug</name>
    <name type="synonym">Cimex viridulus</name>
    <dbReference type="NCBI Taxonomy" id="85310"/>
    <lineage>
        <taxon>Eukaryota</taxon>
        <taxon>Metazoa</taxon>
        <taxon>Ecdysozoa</taxon>
        <taxon>Arthropoda</taxon>
        <taxon>Hexapoda</taxon>
        <taxon>Insecta</taxon>
        <taxon>Pterygota</taxon>
        <taxon>Neoptera</taxon>
        <taxon>Paraneoptera</taxon>
        <taxon>Hemiptera</taxon>
        <taxon>Heteroptera</taxon>
        <taxon>Panheteroptera</taxon>
        <taxon>Pentatomomorpha</taxon>
        <taxon>Pentatomoidea</taxon>
        <taxon>Pentatomidae</taxon>
        <taxon>Pentatominae</taxon>
        <taxon>Nezara</taxon>
    </lineage>
</organism>
<protein>
    <submittedName>
        <fullName evidence="2">Uncharacterized protein</fullName>
    </submittedName>
</protein>
<name>A0A9P0EAM7_NEZVI</name>
<evidence type="ECO:0000256" key="1">
    <source>
        <dbReference type="SAM" id="MobiDB-lite"/>
    </source>
</evidence>
<accession>A0A9P0EAM7</accession>
<dbReference type="EMBL" id="OV725077">
    <property type="protein sequence ID" value="CAH1390411.1"/>
    <property type="molecule type" value="Genomic_DNA"/>
</dbReference>
<feature type="region of interest" description="Disordered" evidence="1">
    <location>
        <begin position="569"/>
        <end position="616"/>
    </location>
</feature>
<evidence type="ECO:0000313" key="3">
    <source>
        <dbReference type="Proteomes" id="UP001152798"/>
    </source>
</evidence>
<dbReference type="OrthoDB" id="7673806at2759"/>
<proteinExistence type="predicted"/>
<dbReference type="Proteomes" id="UP001152798">
    <property type="component" value="Chromosome 1"/>
</dbReference>
<evidence type="ECO:0000313" key="2">
    <source>
        <dbReference type="EMBL" id="CAH1390411.1"/>
    </source>
</evidence>
<feature type="region of interest" description="Disordered" evidence="1">
    <location>
        <begin position="983"/>
        <end position="1018"/>
    </location>
</feature>
<feature type="region of interest" description="Disordered" evidence="1">
    <location>
        <begin position="677"/>
        <end position="699"/>
    </location>
</feature>
<keyword evidence="3" id="KW-1185">Reference proteome</keyword>
<gene>
    <name evidence="2" type="ORF">NEZAVI_LOCUS1617</name>
</gene>
<reference evidence="2" key="1">
    <citation type="submission" date="2022-01" db="EMBL/GenBank/DDBJ databases">
        <authorList>
            <person name="King R."/>
        </authorList>
    </citation>
    <scope>NUCLEOTIDE SEQUENCE</scope>
</reference>
<feature type="compositionally biased region" description="Basic residues" evidence="1">
    <location>
        <begin position="1009"/>
        <end position="1018"/>
    </location>
</feature>
<dbReference type="AlphaFoldDB" id="A0A9P0EAM7"/>
<feature type="compositionally biased region" description="Basic and acidic residues" evidence="1">
    <location>
        <begin position="992"/>
        <end position="1008"/>
    </location>
</feature>
<feature type="compositionally biased region" description="Basic and acidic residues" evidence="1">
    <location>
        <begin position="577"/>
        <end position="610"/>
    </location>
</feature>